<feature type="chain" id="PRO_5030869630" evidence="4">
    <location>
        <begin position="20"/>
        <end position="718"/>
    </location>
</feature>
<sequence>MTRSTWLWLVVATTFAALAATFLFDPPAPLPRFEDAGPPATPIGGPSRVRLLAGEGVRGTLDGEGRRARFADPWGLALSRDGHLFVADGGEGNRIRRIAPDGTVATLAGGREGFLDGPGGLAAFDTPSGLALDLAGNLYVADTGNHAIRKLGPDGTVSTLAGNGRRGYRDGPGAQAQFDAPMGVAVDASGRVYVADTYNDRIRMIQPDGRVSTLAGDGRTGAVDGPGAVARFDTPTDLVAGARGELWIADSGNGAIRHMDGRGRVSTPMTDVPSVPIGLARSHDGVLHVAGIWPSRVLQVGRDGRWRVLESDERPDARFSRPAGIAVDRRGGVFVSDAGAYRVHRLVQAARASGRARAPAVHDPARDEGAGFPELGPSPGDPLPATGGRWPLRPQLGWHEVVGTLGEVRGNYQGESRDHLHGGLDIRGDVGQPVLAIADAKVNLPLATWGLDRLGEGFALDTVQYIHMRVGRTPRGDLLDPERFQLVAGDDGTPARLRVRRGERFRAGDMLGTINRMAHVHLVAGNSGYERNAIALGFVDFADQVPPHIDAVEIVDASGRALARVDGRVEVAPGAGDLQIVVEAWDQVDDNLPRRRLGLYAVGYQWLDAAGRPLPGFDAPRFNIEFNRMPPQDDAVLVAYAPGSGITVHGSAVTRFRYALANTVRDGRIARGAWRPDEMAPGDYLLRVHARDYSGNEAQAGRDLPVRILPRLHGAAMP</sequence>
<comment type="caution">
    <text evidence="5">The sequence shown here is derived from an EMBL/GenBank/DDBJ whole genome shotgun (WGS) entry which is preliminary data.</text>
</comment>
<feature type="region of interest" description="Disordered" evidence="3">
    <location>
        <begin position="357"/>
        <end position="389"/>
    </location>
</feature>
<feature type="repeat" description="NHL" evidence="2">
    <location>
        <begin position="172"/>
        <end position="208"/>
    </location>
</feature>
<dbReference type="CDD" id="cd14953">
    <property type="entry name" value="NHL_like_1"/>
    <property type="match status" value="1"/>
</dbReference>
<dbReference type="RefSeq" id="WP_182685230.1">
    <property type="nucleotide sequence ID" value="NZ_JACHTF010000003.1"/>
</dbReference>
<dbReference type="PANTHER" id="PTHR13833">
    <property type="match status" value="1"/>
</dbReference>
<feature type="signal peptide" evidence="4">
    <location>
        <begin position="1"/>
        <end position="19"/>
    </location>
</feature>
<evidence type="ECO:0000313" key="6">
    <source>
        <dbReference type="Proteomes" id="UP000523196"/>
    </source>
</evidence>
<dbReference type="PANTHER" id="PTHR13833:SF71">
    <property type="entry name" value="NHL DOMAIN-CONTAINING PROTEIN"/>
    <property type="match status" value="1"/>
</dbReference>
<evidence type="ECO:0000256" key="3">
    <source>
        <dbReference type="SAM" id="MobiDB-lite"/>
    </source>
</evidence>
<feature type="repeat" description="NHL" evidence="2">
    <location>
        <begin position="112"/>
        <end position="154"/>
    </location>
</feature>
<keyword evidence="4" id="KW-0732">Signal</keyword>
<organism evidence="5 6">
    <name type="scientific">Marilutibacter spongiae</name>
    <dbReference type="NCBI Taxonomy" id="2025720"/>
    <lineage>
        <taxon>Bacteria</taxon>
        <taxon>Pseudomonadati</taxon>
        <taxon>Pseudomonadota</taxon>
        <taxon>Gammaproteobacteria</taxon>
        <taxon>Lysobacterales</taxon>
        <taxon>Lysobacteraceae</taxon>
        <taxon>Marilutibacter</taxon>
    </lineage>
</organism>
<reference evidence="5 6" key="1">
    <citation type="submission" date="2020-08" db="EMBL/GenBank/DDBJ databases">
        <authorList>
            <person name="Xu S."/>
            <person name="Li A."/>
        </authorList>
    </citation>
    <scope>NUCLEOTIDE SEQUENCE [LARGE SCALE GENOMIC DNA]</scope>
    <source>
        <strain evidence="5 6">119BY6-57</strain>
    </source>
</reference>
<gene>
    <name evidence="5" type="ORF">H4F98_03200</name>
</gene>
<dbReference type="InterPro" id="IPR011042">
    <property type="entry name" value="6-blade_b-propeller_TolB-like"/>
</dbReference>
<evidence type="ECO:0000256" key="2">
    <source>
        <dbReference type="PROSITE-ProRule" id="PRU00504"/>
    </source>
</evidence>
<dbReference type="AlphaFoldDB" id="A0A7W3TJN9"/>
<dbReference type="Gene3D" id="2.120.10.30">
    <property type="entry name" value="TolB, C-terminal domain"/>
    <property type="match status" value="2"/>
</dbReference>
<dbReference type="InterPro" id="IPR001258">
    <property type="entry name" value="NHL_repeat"/>
</dbReference>
<accession>A0A7W3TJN9</accession>
<evidence type="ECO:0000256" key="4">
    <source>
        <dbReference type="SAM" id="SignalP"/>
    </source>
</evidence>
<evidence type="ECO:0000313" key="5">
    <source>
        <dbReference type="EMBL" id="MBB1059575.1"/>
    </source>
</evidence>
<keyword evidence="1" id="KW-0677">Repeat</keyword>
<dbReference type="EMBL" id="JACHTF010000003">
    <property type="protein sequence ID" value="MBB1059575.1"/>
    <property type="molecule type" value="Genomic_DNA"/>
</dbReference>
<dbReference type="Pfam" id="PF01436">
    <property type="entry name" value="NHL"/>
    <property type="match status" value="3"/>
</dbReference>
<proteinExistence type="predicted"/>
<dbReference type="SUPFAM" id="SSF101898">
    <property type="entry name" value="NHL repeat"/>
    <property type="match status" value="1"/>
</dbReference>
<dbReference type="PROSITE" id="PS51125">
    <property type="entry name" value="NHL"/>
    <property type="match status" value="2"/>
</dbReference>
<evidence type="ECO:0000256" key="1">
    <source>
        <dbReference type="ARBA" id="ARBA00022737"/>
    </source>
</evidence>
<dbReference type="Gene3D" id="2.40.10.500">
    <property type="match status" value="1"/>
</dbReference>
<dbReference type="Proteomes" id="UP000523196">
    <property type="component" value="Unassembled WGS sequence"/>
</dbReference>
<protein>
    <submittedName>
        <fullName evidence="5">Gluconolaconase</fullName>
    </submittedName>
</protein>
<name>A0A7W3TJN9_9GAMM</name>
<keyword evidence="6" id="KW-1185">Reference proteome</keyword>